<dbReference type="PANTHER" id="PTHR24118:SF99">
    <property type="entry name" value="POTE ANKYRIN DOMAIN FAMILY MEMBER 3C-RELATED"/>
    <property type="match status" value="1"/>
</dbReference>
<evidence type="ECO:0000256" key="2">
    <source>
        <dbReference type="SAM" id="MobiDB-lite"/>
    </source>
</evidence>
<dbReference type="SMART" id="SM00248">
    <property type="entry name" value="ANK"/>
    <property type="match status" value="2"/>
</dbReference>
<reference evidence="3 4" key="1">
    <citation type="submission" date="2018-03" db="EMBL/GenBank/DDBJ databases">
        <title>Genomes of Pezizomycetes fungi and the evolution of truffles.</title>
        <authorList>
            <person name="Murat C."/>
            <person name="Payen T."/>
            <person name="Noel B."/>
            <person name="Kuo A."/>
            <person name="Martin F.M."/>
        </authorList>
    </citation>
    <scope>NUCLEOTIDE SEQUENCE [LARGE SCALE GENOMIC DNA]</scope>
    <source>
        <strain evidence="3">091103-1</strain>
    </source>
</reference>
<evidence type="ECO:0000256" key="1">
    <source>
        <dbReference type="PROSITE-ProRule" id="PRU00023"/>
    </source>
</evidence>
<feature type="region of interest" description="Disordered" evidence="2">
    <location>
        <begin position="147"/>
        <end position="167"/>
    </location>
</feature>
<dbReference type="PROSITE" id="PS50088">
    <property type="entry name" value="ANK_REPEAT"/>
    <property type="match status" value="1"/>
</dbReference>
<protein>
    <submittedName>
        <fullName evidence="3">Uncharacterized protein</fullName>
    </submittedName>
</protein>
<evidence type="ECO:0000313" key="3">
    <source>
        <dbReference type="EMBL" id="PWW75574.1"/>
    </source>
</evidence>
<sequence length="221" mass="24400">MDGGPDSFPCHLEYAGSSGLSGDTLHNEYAFRDIYVFNFLAPPPTIHGISRTLAELLEVNQVGYQDKRGRKGRPALHYAAEVGDETEVERTLKGWRTESSTSRHMRDVGEKDKQHGMNLLHYAATRGSQTIVRLILSYHAERARLKFHSRKGQKGKQPPKNIPGATPPIKLEEAFKSLLASQSKEHGVDALHYVAAGGHDNVAKVLLKKEPTLRPSATGLV</sequence>
<dbReference type="EMBL" id="PYWC01000044">
    <property type="protein sequence ID" value="PWW75574.1"/>
    <property type="molecule type" value="Genomic_DNA"/>
</dbReference>
<feature type="repeat" description="ANK" evidence="1">
    <location>
        <begin position="115"/>
        <end position="141"/>
    </location>
</feature>
<dbReference type="Pfam" id="PF12796">
    <property type="entry name" value="Ank_2"/>
    <property type="match status" value="1"/>
</dbReference>
<organism evidence="3 4">
    <name type="scientific">Tuber magnatum</name>
    <name type="common">white Piedmont truffle</name>
    <dbReference type="NCBI Taxonomy" id="42249"/>
    <lineage>
        <taxon>Eukaryota</taxon>
        <taxon>Fungi</taxon>
        <taxon>Dikarya</taxon>
        <taxon>Ascomycota</taxon>
        <taxon>Pezizomycotina</taxon>
        <taxon>Pezizomycetes</taxon>
        <taxon>Pezizales</taxon>
        <taxon>Tuberaceae</taxon>
        <taxon>Tuber</taxon>
    </lineage>
</organism>
<name>A0A317SM85_9PEZI</name>
<dbReference type="PANTHER" id="PTHR24118">
    <property type="entry name" value="POTE ANKYRIN DOMAIN"/>
    <property type="match status" value="1"/>
</dbReference>
<proteinExistence type="predicted"/>
<keyword evidence="1" id="KW-0040">ANK repeat</keyword>
<keyword evidence="4" id="KW-1185">Reference proteome</keyword>
<evidence type="ECO:0000313" key="4">
    <source>
        <dbReference type="Proteomes" id="UP000246991"/>
    </source>
</evidence>
<dbReference type="SUPFAM" id="SSF48403">
    <property type="entry name" value="Ankyrin repeat"/>
    <property type="match status" value="1"/>
</dbReference>
<comment type="caution">
    <text evidence="3">The sequence shown here is derived from an EMBL/GenBank/DDBJ whole genome shotgun (WGS) entry which is preliminary data.</text>
</comment>
<gene>
    <name evidence="3" type="ORF">C7212DRAFT_345518</name>
</gene>
<dbReference type="Proteomes" id="UP000246991">
    <property type="component" value="Unassembled WGS sequence"/>
</dbReference>
<dbReference type="InterPro" id="IPR002110">
    <property type="entry name" value="Ankyrin_rpt"/>
</dbReference>
<dbReference type="AlphaFoldDB" id="A0A317SM85"/>
<accession>A0A317SM85</accession>
<dbReference type="InterPro" id="IPR036770">
    <property type="entry name" value="Ankyrin_rpt-contain_sf"/>
</dbReference>
<dbReference type="PROSITE" id="PS50297">
    <property type="entry name" value="ANK_REP_REGION"/>
    <property type="match status" value="1"/>
</dbReference>
<dbReference type="Gene3D" id="1.25.40.20">
    <property type="entry name" value="Ankyrin repeat-containing domain"/>
    <property type="match status" value="1"/>
</dbReference>